<keyword evidence="3" id="KW-1185">Reference proteome</keyword>
<proteinExistence type="predicted"/>
<evidence type="ECO:0000313" key="3">
    <source>
        <dbReference type="Proteomes" id="UP000178912"/>
    </source>
</evidence>
<dbReference type="EMBL" id="FJUX01000020">
    <property type="protein sequence ID" value="CZS94927.1"/>
    <property type="molecule type" value="Genomic_DNA"/>
</dbReference>
<reference evidence="3" key="1">
    <citation type="submission" date="2016-03" db="EMBL/GenBank/DDBJ databases">
        <authorList>
            <person name="Guldener U."/>
        </authorList>
    </citation>
    <scope>NUCLEOTIDE SEQUENCE [LARGE SCALE GENOMIC DNA]</scope>
    <source>
        <strain evidence="3">04CH-RAC-A.6.1</strain>
    </source>
</reference>
<organism evidence="2 3">
    <name type="scientific">Rhynchosporium agropyri</name>
    <dbReference type="NCBI Taxonomy" id="914238"/>
    <lineage>
        <taxon>Eukaryota</taxon>
        <taxon>Fungi</taxon>
        <taxon>Dikarya</taxon>
        <taxon>Ascomycota</taxon>
        <taxon>Pezizomycotina</taxon>
        <taxon>Leotiomycetes</taxon>
        <taxon>Helotiales</taxon>
        <taxon>Ploettnerulaceae</taxon>
        <taxon>Rhynchosporium</taxon>
    </lineage>
</organism>
<keyword evidence="1" id="KW-1133">Transmembrane helix</keyword>
<sequence>MSSSYIHLLLIIVILPNSFLLGGTLRKEETLISNWSATLEGLSVGILGRINEN</sequence>
<keyword evidence="1" id="KW-0812">Transmembrane</keyword>
<keyword evidence="1" id="KW-0472">Membrane</keyword>
<evidence type="ECO:0000313" key="2">
    <source>
        <dbReference type="EMBL" id="CZS94927.1"/>
    </source>
</evidence>
<dbReference type="Proteomes" id="UP000178912">
    <property type="component" value="Unassembled WGS sequence"/>
</dbReference>
<evidence type="ECO:0000256" key="1">
    <source>
        <dbReference type="SAM" id="Phobius"/>
    </source>
</evidence>
<protein>
    <submittedName>
        <fullName evidence="2">Uncharacterized protein</fullName>
    </submittedName>
</protein>
<gene>
    <name evidence="2" type="ORF">RAG0_04736</name>
</gene>
<accession>A0A1E1KA30</accession>
<name>A0A1E1KA30_9HELO</name>
<feature type="transmembrane region" description="Helical" evidence="1">
    <location>
        <begin position="6"/>
        <end position="25"/>
    </location>
</feature>
<dbReference type="AlphaFoldDB" id="A0A1E1KA30"/>